<protein>
    <submittedName>
        <fullName evidence="1">Uncharacterized protein</fullName>
    </submittedName>
</protein>
<gene>
    <name evidence="1" type="ORF">KQX54_002011</name>
</gene>
<dbReference type="Proteomes" id="UP000826195">
    <property type="component" value="Unassembled WGS sequence"/>
</dbReference>
<evidence type="ECO:0000313" key="1">
    <source>
        <dbReference type="EMBL" id="KAH0551351.1"/>
    </source>
</evidence>
<accession>A0AAV7IIL9</accession>
<keyword evidence="2" id="KW-1185">Reference proteome</keyword>
<dbReference type="AlphaFoldDB" id="A0AAV7IIL9"/>
<proteinExistence type="predicted"/>
<sequence length="212" mass="24974">MFQVSFTIRDDIGQKLNVGIKRKYCNQLQSNLIGKKLKYSPANLFNLELDSINHKNSVNEIMNVLFHKQEKNNKEMSITKNTTPLSRDNQLKIRNNNDNDITCDDITTPMSNISGEWSDWISPLERLNNNNNNDNLKRRQYSFLPEKLNKVLRMAEKRLFPRQSSNQFDKKCFFNVDLGYLENVYDVRICKNKKKLSEITIDKNSLKHIKVR</sequence>
<evidence type="ECO:0000313" key="2">
    <source>
        <dbReference type="Proteomes" id="UP000826195"/>
    </source>
</evidence>
<name>A0AAV7IIL9_COTGL</name>
<comment type="caution">
    <text evidence="1">The sequence shown here is derived from an EMBL/GenBank/DDBJ whole genome shotgun (WGS) entry which is preliminary data.</text>
</comment>
<dbReference type="EMBL" id="JAHXZJ010001493">
    <property type="protein sequence ID" value="KAH0551351.1"/>
    <property type="molecule type" value="Genomic_DNA"/>
</dbReference>
<organism evidence="1 2">
    <name type="scientific">Cotesia glomerata</name>
    <name type="common">Lepidopteran parasitic wasp</name>
    <name type="synonym">Apanteles glomeratus</name>
    <dbReference type="NCBI Taxonomy" id="32391"/>
    <lineage>
        <taxon>Eukaryota</taxon>
        <taxon>Metazoa</taxon>
        <taxon>Ecdysozoa</taxon>
        <taxon>Arthropoda</taxon>
        <taxon>Hexapoda</taxon>
        <taxon>Insecta</taxon>
        <taxon>Pterygota</taxon>
        <taxon>Neoptera</taxon>
        <taxon>Endopterygota</taxon>
        <taxon>Hymenoptera</taxon>
        <taxon>Apocrita</taxon>
        <taxon>Ichneumonoidea</taxon>
        <taxon>Braconidae</taxon>
        <taxon>Microgastrinae</taxon>
        <taxon>Cotesia</taxon>
    </lineage>
</organism>
<reference evidence="1 2" key="1">
    <citation type="journal article" date="2021" name="J. Hered.">
        <title>A chromosome-level genome assembly of the parasitoid wasp, Cotesia glomerata (Hymenoptera: Braconidae).</title>
        <authorList>
            <person name="Pinto B.J."/>
            <person name="Weis J.J."/>
            <person name="Gamble T."/>
            <person name="Ode P.J."/>
            <person name="Paul R."/>
            <person name="Zaspel J.M."/>
        </authorList>
    </citation>
    <scope>NUCLEOTIDE SEQUENCE [LARGE SCALE GENOMIC DNA]</scope>
    <source>
        <strain evidence="1">CgM1</strain>
    </source>
</reference>